<dbReference type="EMBL" id="BMHE01000074">
    <property type="protein sequence ID" value="GGA14056.1"/>
    <property type="molecule type" value="Genomic_DNA"/>
</dbReference>
<comment type="caution">
    <text evidence="1">The sequence shown here is derived from an EMBL/GenBank/DDBJ whole genome shotgun (WGS) entry which is preliminary data.</text>
</comment>
<dbReference type="InterPro" id="IPR018644">
    <property type="entry name" value="DUF2071"/>
</dbReference>
<evidence type="ECO:0000313" key="2">
    <source>
        <dbReference type="Proteomes" id="UP000615455"/>
    </source>
</evidence>
<sequence>MKLRAQDSVNYRSIRHDKRAKTAEFTAAYKPTSEIQLAAPETLEYWLTERYCLYCSDRIGRLYRGEIDHEPWPLQSAQASIQTNTVPLSFGIMLPNTPPILHFAKKLQVQVWLLEQISSLNI</sequence>
<dbReference type="PANTHER" id="PTHR39186:SF1">
    <property type="entry name" value="DUF2071 DOMAIN-CONTAINING PROTEIN"/>
    <property type="match status" value="1"/>
</dbReference>
<dbReference type="Proteomes" id="UP000615455">
    <property type="component" value="Unassembled WGS sequence"/>
</dbReference>
<keyword evidence="2" id="KW-1185">Reference proteome</keyword>
<dbReference type="Pfam" id="PF09844">
    <property type="entry name" value="DUF2071"/>
    <property type="match status" value="1"/>
</dbReference>
<reference evidence="2" key="1">
    <citation type="journal article" date="2019" name="Int. J. Syst. Evol. Microbiol.">
        <title>The Global Catalogue of Microorganisms (GCM) 10K type strain sequencing project: providing services to taxonomists for standard genome sequencing and annotation.</title>
        <authorList>
            <consortium name="The Broad Institute Genomics Platform"/>
            <consortium name="The Broad Institute Genome Sequencing Center for Infectious Disease"/>
            <person name="Wu L."/>
            <person name="Ma J."/>
        </authorList>
    </citation>
    <scope>NUCLEOTIDE SEQUENCE [LARGE SCALE GENOMIC DNA]</scope>
    <source>
        <strain evidence="2">CGMCC 1.15043</strain>
    </source>
</reference>
<dbReference type="PANTHER" id="PTHR39186">
    <property type="entry name" value="DUF2071 FAMILY PROTEIN"/>
    <property type="match status" value="1"/>
</dbReference>
<name>A0ABQ1FHX0_9BACL</name>
<gene>
    <name evidence="1" type="ORF">GCM10008018_68710</name>
</gene>
<evidence type="ECO:0000313" key="1">
    <source>
        <dbReference type="EMBL" id="GGA14056.1"/>
    </source>
</evidence>
<organism evidence="1 2">
    <name type="scientific">Paenibacillus marchantiophytorum</name>
    <dbReference type="NCBI Taxonomy" id="1619310"/>
    <lineage>
        <taxon>Bacteria</taxon>
        <taxon>Bacillati</taxon>
        <taxon>Bacillota</taxon>
        <taxon>Bacilli</taxon>
        <taxon>Bacillales</taxon>
        <taxon>Paenibacillaceae</taxon>
        <taxon>Paenibacillus</taxon>
    </lineage>
</organism>
<proteinExistence type="predicted"/>
<protein>
    <submittedName>
        <fullName evidence="1">Uncharacterized protein</fullName>
    </submittedName>
</protein>
<accession>A0ABQ1FHX0</accession>